<sequence>LERQLARRSGASSLGTDGAPSASCPAPGALCEAMAAAAASLSPFIPVTHFSAAVRSLLGHLVGKAPSSFHHLACSLAASARRSSDLELSSFVPRLLSLVPLQAPEALAFHGGAAALLALCSHTAATTSLSRSWVASTGIAIMRRALRTGKGAFGSIRVCVPLAAAEREENRGEAKPQSQWYSEVEEKVLLQCSCFKERAGMVLDINTAAMYNITEREFLFDIPADDEKGEEQLRLRLMGYKKVGGDIVWRGARLLAGDLIRRGRSGLRGRTTLELGAGSGLLSAVCAGLGADALSTDGDEAEVPQQVRTAELFTDGLSLGGSLSAALLEWGTPACQEAHDASLEVPPALDGASPSRTPPLRKRGFDFVIGSDIVYMPRFIPALAETIEFFLADSGEALIANTAVATNTSHPEARAMFIAALEKVGLVVQEERPPDGFAFQNAKDTYQDYCYLLRISRPRSPSRVSVF</sequence>
<dbReference type="InterPro" id="IPR029063">
    <property type="entry name" value="SAM-dependent_MTases_sf"/>
</dbReference>
<dbReference type="Proteomes" id="UP000626109">
    <property type="component" value="Unassembled WGS sequence"/>
</dbReference>
<feature type="non-terminal residue" evidence="2">
    <location>
        <position position="1"/>
    </location>
</feature>
<dbReference type="SUPFAM" id="SSF53335">
    <property type="entry name" value="S-adenosyl-L-methionine-dependent methyltransferases"/>
    <property type="match status" value="1"/>
</dbReference>
<evidence type="ECO:0008006" key="4">
    <source>
        <dbReference type="Google" id="ProtNLM"/>
    </source>
</evidence>
<feature type="region of interest" description="Disordered" evidence="1">
    <location>
        <begin position="1"/>
        <end position="21"/>
    </location>
</feature>
<organism evidence="2 3">
    <name type="scientific">Polarella glacialis</name>
    <name type="common">Dinoflagellate</name>
    <dbReference type="NCBI Taxonomy" id="89957"/>
    <lineage>
        <taxon>Eukaryota</taxon>
        <taxon>Sar</taxon>
        <taxon>Alveolata</taxon>
        <taxon>Dinophyceae</taxon>
        <taxon>Suessiales</taxon>
        <taxon>Suessiaceae</taxon>
        <taxon>Polarella</taxon>
    </lineage>
</organism>
<dbReference type="EMBL" id="CAJNNW010024889">
    <property type="protein sequence ID" value="CAE8674716.1"/>
    <property type="molecule type" value="Genomic_DNA"/>
</dbReference>
<dbReference type="Gene3D" id="3.40.50.150">
    <property type="entry name" value="Vaccinia Virus protein VP39"/>
    <property type="match status" value="1"/>
</dbReference>
<evidence type="ECO:0000256" key="1">
    <source>
        <dbReference type="SAM" id="MobiDB-lite"/>
    </source>
</evidence>
<reference evidence="2" key="1">
    <citation type="submission" date="2021-02" db="EMBL/GenBank/DDBJ databases">
        <authorList>
            <person name="Dougan E. K."/>
            <person name="Rhodes N."/>
            <person name="Thang M."/>
            <person name="Chan C."/>
        </authorList>
    </citation>
    <scope>NUCLEOTIDE SEQUENCE</scope>
</reference>
<evidence type="ECO:0000313" key="2">
    <source>
        <dbReference type="EMBL" id="CAE8674716.1"/>
    </source>
</evidence>
<name>A0A813JDT1_POLGL</name>
<dbReference type="InterPro" id="IPR019410">
    <property type="entry name" value="Methyltransf_16"/>
</dbReference>
<proteinExistence type="predicted"/>
<accession>A0A813JDT1</accession>
<dbReference type="AlphaFoldDB" id="A0A813JDT1"/>
<dbReference type="PANTHER" id="PTHR14614">
    <property type="entry name" value="HEPATOCELLULAR CARCINOMA-ASSOCIATED ANTIGEN"/>
    <property type="match status" value="1"/>
</dbReference>
<protein>
    <recommendedName>
        <fullName evidence="4">Calmodulin-lysine N-methyltransferase</fullName>
    </recommendedName>
</protein>
<gene>
    <name evidence="2" type="ORF">PGLA2088_LOCUS19075</name>
</gene>
<evidence type="ECO:0000313" key="3">
    <source>
        <dbReference type="Proteomes" id="UP000626109"/>
    </source>
</evidence>
<comment type="caution">
    <text evidence="2">The sequence shown here is derived from an EMBL/GenBank/DDBJ whole genome shotgun (WGS) entry which is preliminary data.</text>
</comment>